<organism evidence="2 3">
    <name type="scientific">Pyrococcus horikoshii</name>
    <dbReference type="NCBI Taxonomy" id="53953"/>
    <lineage>
        <taxon>Archaea</taxon>
        <taxon>Methanobacteriati</taxon>
        <taxon>Methanobacteriota</taxon>
        <taxon>Thermococci</taxon>
        <taxon>Thermococcales</taxon>
        <taxon>Thermococcaceae</taxon>
        <taxon>Pyrococcus</taxon>
    </lineage>
</organism>
<dbReference type="AlphaFoldDB" id="A0A832SY63"/>
<evidence type="ECO:0000313" key="3">
    <source>
        <dbReference type="Proteomes" id="UP000617544"/>
    </source>
</evidence>
<gene>
    <name evidence="2" type="primary">cas5</name>
    <name evidence="2" type="ORF">HA331_07055</name>
</gene>
<accession>A0A832SY63</accession>
<dbReference type="GO" id="GO:0043571">
    <property type="term" value="P:maintenance of CRISPR repeat elements"/>
    <property type="evidence" value="ECO:0007669"/>
    <property type="project" value="InterPro"/>
</dbReference>
<evidence type="ECO:0000256" key="1">
    <source>
        <dbReference type="ARBA" id="ARBA00023118"/>
    </source>
</evidence>
<dbReference type="Proteomes" id="UP000617544">
    <property type="component" value="Unassembled WGS sequence"/>
</dbReference>
<dbReference type="EMBL" id="DUJN01000007">
    <property type="protein sequence ID" value="HII61485.1"/>
    <property type="molecule type" value="Genomic_DNA"/>
</dbReference>
<dbReference type="GO" id="GO:0051607">
    <property type="term" value="P:defense response to virus"/>
    <property type="evidence" value="ECO:0007669"/>
    <property type="project" value="UniProtKB-KW"/>
</dbReference>
<keyword evidence="1" id="KW-0051">Antiviral defense</keyword>
<dbReference type="Pfam" id="PF09704">
    <property type="entry name" value="Cas_Cas5d"/>
    <property type="match status" value="1"/>
</dbReference>
<proteinExistence type="predicted"/>
<dbReference type="InterPro" id="IPR013422">
    <property type="entry name" value="CRISPR-assoc_prot_Cas5_N"/>
</dbReference>
<reference evidence="2" key="1">
    <citation type="journal article" date="2020" name="bioRxiv">
        <title>A rank-normalized archaeal taxonomy based on genome phylogeny resolves widespread incomplete and uneven classifications.</title>
        <authorList>
            <person name="Rinke C."/>
            <person name="Chuvochina M."/>
            <person name="Mussig A.J."/>
            <person name="Chaumeil P.-A."/>
            <person name="Waite D.W."/>
            <person name="Whitman W.B."/>
            <person name="Parks D.H."/>
            <person name="Hugenholtz P."/>
        </authorList>
    </citation>
    <scope>NUCLEOTIDE SEQUENCE</scope>
    <source>
        <strain evidence="2">UBA8834</strain>
    </source>
</reference>
<dbReference type="CDD" id="cd09658">
    <property type="entry name" value="Cas5_I-B"/>
    <property type="match status" value="1"/>
</dbReference>
<protein>
    <submittedName>
        <fullName evidence="2">CRISPR-associated protein Cas5</fullName>
    </submittedName>
</protein>
<name>A0A832SY63_PYRHR</name>
<sequence>MLGLIVDARPLQAHFRIPHTSLLLDTYPFPPKTTAVGMLAGCMGLGEEGFKKLLEKIKYGVIIEDPGEKIEEVSVIYKNPYSPSYPITRVSLYKPRFRMFFAGEERVIEEAYEGLLDPKFVPYMGDSESLFYPGKKRYVEVVDVQEGKEDILRSVIPEVKFKEFVPLRRKVLVPKVYEAPVKFTYKGKSRRAVYGRFIAFSGGYVKLEKKIDVLLFDGEPIATF</sequence>
<evidence type="ECO:0000313" key="2">
    <source>
        <dbReference type="EMBL" id="HII61485.1"/>
    </source>
</evidence>
<dbReference type="NCBIfam" id="TIGR02593">
    <property type="entry name" value="CRISPR_cas5"/>
    <property type="match status" value="1"/>
</dbReference>
<dbReference type="InterPro" id="IPR021124">
    <property type="entry name" value="CRISPR-assoc_prot_Cas5"/>
</dbReference>
<dbReference type="Gene3D" id="3.30.70.2660">
    <property type="match status" value="1"/>
</dbReference>
<comment type="caution">
    <text evidence="2">The sequence shown here is derived from an EMBL/GenBank/DDBJ whole genome shotgun (WGS) entry which is preliminary data.</text>
</comment>